<dbReference type="Proteomes" id="UP000188354">
    <property type="component" value="Unassembled WGS sequence"/>
</dbReference>
<sequence length="73" mass="8613">MMQDKMHQMTKIDRAFLTETDQNMMQDHMHQMTETDKAHKRTRQTQGAQAHQADTRRTSAPDDRGTWDLTHDS</sequence>
<name>A0A394D9Q5_LUPAN</name>
<protein>
    <submittedName>
        <fullName evidence="2">Uncharacterized protein</fullName>
    </submittedName>
</protein>
<dbReference type="EMBL" id="MLAU01007023">
    <property type="protein sequence ID" value="OIW20228.1"/>
    <property type="molecule type" value="Genomic_DNA"/>
</dbReference>
<feature type="compositionally biased region" description="Basic and acidic residues" evidence="1">
    <location>
        <begin position="53"/>
        <end position="73"/>
    </location>
</feature>
<keyword evidence="3" id="KW-1185">Reference proteome</keyword>
<comment type="caution">
    <text evidence="2">The sequence shown here is derived from an EMBL/GenBank/DDBJ whole genome shotgun (WGS) entry which is preliminary data.</text>
</comment>
<evidence type="ECO:0000313" key="3">
    <source>
        <dbReference type="Proteomes" id="UP000188354"/>
    </source>
</evidence>
<feature type="region of interest" description="Disordered" evidence="1">
    <location>
        <begin position="27"/>
        <end position="73"/>
    </location>
</feature>
<feature type="compositionally biased region" description="Basic and acidic residues" evidence="1">
    <location>
        <begin position="27"/>
        <end position="37"/>
    </location>
</feature>
<evidence type="ECO:0000313" key="2">
    <source>
        <dbReference type="EMBL" id="OIW20228.1"/>
    </source>
</evidence>
<dbReference type="AlphaFoldDB" id="A0A394D9Q5"/>
<organism evidence="2 3">
    <name type="scientific">Lupinus angustifolius</name>
    <name type="common">Narrow-leaved blue lupine</name>
    <dbReference type="NCBI Taxonomy" id="3871"/>
    <lineage>
        <taxon>Eukaryota</taxon>
        <taxon>Viridiplantae</taxon>
        <taxon>Streptophyta</taxon>
        <taxon>Embryophyta</taxon>
        <taxon>Tracheophyta</taxon>
        <taxon>Spermatophyta</taxon>
        <taxon>Magnoliopsida</taxon>
        <taxon>eudicotyledons</taxon>
        <taxon>Gunneridae</taxon>
        <taxon>Pentapetalae</taxon>
        <taxon>rosids</taxon>
        <taxon>fabids</taxon>
        <taxon>Fabales</taxon>
        <taxon>Fabaceae</taxon>
        <taxon>Papilionoideae</taxon>
        <taxon>50 kb inversion clade</taxon>
        <taxon>genistoids sensu lato</taxon>
        <taxon>core genistoids</taxon>
        <taxon>Genisteae</taxon>
        <taxon>Lupinus</taxon>
    </lineage>
</organism>
<reference evidence="2 3" key="1">
    <citation type="journal article" date="2017" name="Plant Biotechnol. J.">
        <title>A comprehensive draft genome sequence for lupin (Lupinus angustifolius), an emerging health food: insights into plant-microbe interactions and legume evolution.</title>
        <authorList>
            <person name="Hane J.K."/>
            <person name="Ming Y."/>
            <person name="Kamphuis L.G."/>
            <person name="Nelson M.N."/>
            <person name="Garg G."/>
            <person name="Atkins C.A."/>
            <person name="Bayer P.E."/>
            <person name="Bravo A."/>
            <person name="Bringans S."/>
            <person name="Cannon S."/>
            <person name="Edwards D."/>
            <person name="Foley R."/>
            <person name="Gao L.L."/>
            <person name="Harrison M.J."/>
            <person name="Huang W."/>
            <person name="Hurgobin B."/>
            <person name="Li S."/>
            <person name="Liu C.W."/>
            <person name="McGrath A."/>
            <person name="Morahan G."/>
            <person name="Murray J."/>
            <person name="Weller J."/>
            <person name="Jian J."/>
            <person name="Singh K.B."/>
        </authorList>
    </citation>
    <scope>NUCLEOTIDE SEQUENCE [LARGE SCALE GENOMIC DNA]</scope>
    <source>
        <strain evidence="3">cv. Tanjil</strain>
        <tissue evidence="2">Whole plant</tissue>
    </source>
</reference>
<gene>
    <name evidence="2" type="ORF">TanjilG_07319</name>
</gene>
<accession>A0A394D9Q5</accession>
<dbReference type="Gramene" id="OIW20228">
    <property type="protein sequence ID" value="OIW20228"/>
    <property type="gene ID" value="TanjilG_07319"/>
</dbReference>
<evidence type="ECO:0000256" key="1">
    <source>
        <dbReference type="SAM" id="MobiDB-lite"/>
    </source>
</evidence>
<proteinExistence type="predicted"/>